<dbReference type="EMBL" id="FCOL02000104">
    <property type="protein sequence ID" value="SAL83753.1"/>
    <property type="molecule type" value="Genomic_DNA"/>
</dbReference>
<reference evidence="1" key="1">
    <citation type="submission" date="2016-01" db="EMBL/GenBank/DDBJ databases">
        <authorList>
            <person name="Peeters C."/>
        </authorList>
    </citation>
    <scope>NUCLEOTIDE SEQUENCE [LARGE SCALE GENOMIC DNA]</scope>
    <source>
        <strain evidence="1">LMG 22937</strain>
    </source>
</reference>
<organism evidence="1 2">
    <name type="scientific">Caballeronia terrestris</name>
    <dbReference type="NCBI Taxonomy" id="1226301"/>
    <lineage>
        <taxon>Bacteria</taxon>
        <taxon>Pseudomonadati</taxon>
        <taxon>Pseudomonadota</taxon>
        <taxon>Betaproteobacteria</taxon>
        <taxon>Burkholderiales</taxon>
        <taxon>Burkholderiaceae</taxon>
        <taxon>Caballeronia</taxon>
    </lineage>
</organism>
<accession>A0A158KSP8</accession>
<comment type="caution">
    <text evidence="1">The sequence shown here is derived from an EMBL/GenBank/DDBJ whole genome shotgun (WGS) entry which is preliminary data.</text>
</comment>
<proteinExistence type="predicted"/>
<dbReference type="OrthoDB" id="9134175at2"/>
<gene>
    <name evidence="1" type="ORF">AWB67_06495</name>
</gene>
<dbReference type="Proteomes" id="UP000054925">
    <property type="component" value="Unassembled WGS sequence"/>
</dbReference>
<name>A0A158KSP8_9BURK</name>
<dbReference type="AlphaFoldDB" id="A0A158KSP8"/>
<evidence type="ECO:0000313" key="2">
    <source>
        <dbReference type="Proteomes" id="UP000054925"/>
    </source>
</evidence>
<evidence type="ECO:0000313" key="1">
    <source>
        <dbReference type="EMBL" id="SAL83753.1"/>
    </source>
</evidence>
<dbReference type="RefSeq" id="WP_159965038.1">
    <property type="nucleotide sequence ID" value="NZ_FCOL02000104.1"/>
</dbReference>
<keyword evidence="2" id="KW-1185">Reference proteome</keyword>
<protein>
    <submittedName>
        <fullName evidence="1">Uncharacterized protein</fullName>
    </submittedName>
</protein>
<sequence length="55" mass="6280">MRKHVMRQHDLFEGNSEEGALPEEVLADVVAQLTLLMQSVIDAIETEVRDEQDSR</sequence>